<keyword evidence="3" id="KW-0479">Metal-binding</keyword>
<dbReference type="PROSITE" id="PS50846">
    <property type="entry name" value="HMA_2"/>
    <property type="match status" value="1"/>
</dbReference>
<reference evidence="8 9" key="1">
    <citation type="journal article" date="2013" name="Proc. Natl. Acad. Sci. U.S.A.">
        <title>Fine-scale variation in meiotic recombination in Mimulus inferred from population shotgun sequencing.</title>
        <authorList>
            <person name="Hellsten U."/>
            <person name="Wright K.M."/>
            <person name="Jenkins J."/>
            <person name="Shu S."/>
            <person name="Yuan Y."/>
            <person name="Wessler S.R."/>
            <person name="Schmutz J."/>
            <person name="Willis J.H."/>
            <person name="Rokhsar D.S."/>
        </authorList>
    </citation>
    <scope>NUCLEOTIDE SEQUENCE [LARGE SCALE GENOMIC DNA]</scope>
    <source>
        <strain evidence="9">cv. DUN x IM62</strain>
    </source>
</reference>
<evidence type="ECO:0000256" key="1">
    <source>
        <dbReference type="ARBA" id="ARBA00004170"/>
    </source>
</evidence>
<gene>
    <name evidence="8" type="ORF">MIMGU_mgv1a021509mg</name>
</gene>
<feature type="region of interest" description="Disordered" evidence="6">
    <location>
        <begin position="79"/>
        <end position="107"/>
    </location>
</feature>
<dbReference type="Proteomes" id="UP000030748">
    <property type="component" value="Unassembled WGS sequence"/>
</dbReference>
<dbReference type="GO" id="GO:0046872">
    <property type="term" value="F:metal ion binding"/>
    <property type="evidence" value="ECO:0007669"/>
    <property type="project" value="UniProtKB-KW"/>
</dbReference>
<dbReference type="CDD" id="cd00371">
    <property type="entry name" value="HMA"/>
    <property type="match status" value="1"/>
</dbReference>
<evidence type="ECO:0000256" key="3">
    <source>
        <dbReference type="ARBA" id="ARBA00022723"/>
    </source>
</evidence>
<keyword evidence="9" id="KW-1185">Reference proteome</keyword>
<feature type="compositionally biased region" description="Basic and acidic residues" evidence="6">
    <location>
        <begin position="89"/>
        <end position="98"/>
    </location>
</feature>
<evidence type="ECO:0000259" key="7">
    <source>
        <dbReference type="PROSITE" id="PS50846"/>
    </source>
</evidence>
<dbReference type="InterPro" id="IPR036163">
    <property type="entry name" value="HMA_dom_sf"/>
</dbReference>
<dbReference type="SUPFAM" id="SSF55008">
    <property type="entry name" value="HMA, heavy metal-associated domain"/>
    <property type="match status" value="1"/>
</dbReference>
<evidence type="ECO:0000313" key="8">
    <source>
        <dbReference type="EMBL" id="EYU43848.1"/>
    </source>
</evidence>
<keyword evidence="4" id="KW-0449">Lipoprotein</keyword>
<dbReference type="PANTHER" id="PTHR46195:SF18">
    <property type="entry name" value="SUPEROXIDE DISMUTASE 1 COPPER CHAPERONE-LIKE PROTEIN"/>
    <property type="match status" value="1"/>
</dbReference>
<dbReference type="PANTHER" id="PTHR46195">
    <property type="entry name" value="HEAVY METAL-ASSOCIATED ISOPRENYLATED PLANT PROTEIN 7"/>
    <property type="match status" value="1"/>
</dbReference>
<dbReference type="Gene3D" id="3.30.70.100">
    <property type="match status" value="1"/>
</dbReference>
<evidence type="ECO:0000256" key="6">
    <source>
        <dbReference type="SAM" id="MobiDB-lite"/>
    </source>
</evidence>
<comment type="similarity">
    <text evidence="5">Belongs to the HIPP family.</text>
</comment>
<protein>
    <recommendedName>
        <fullName evidence="7">HMA domain-containing protein</fullName>
    </recommendedName>
</protein>
<keyword evidence="2" id="KW-0488">Methylation</keyword>
<keyword evidence="4" id="KW-0636">Prenylation</keyword>
<evidence type="ECO:0000256" key="4">
    <source>
        <dbReference type="ARBA" id="ARBA00023289"/>
    </source>
</evidence>
<name>A0A022RVQ6_ERYGU</name>
<sequence length="132" mass="15002">MAGEKKHKAEKVVVVAEYKVSMHCNACERIVAKAISKMKGVETFTTDVTNHRVVITGKINPHKVEKKLKKKTGKKVELLVGEEEDDEERERKQERENGAEQAMDDSWPVHYYGDGEIHMVFNDENANACSIM</sequence>
<evidence type="ECO:0000256" key="2">
    <source>
        <dbReference type="ARBA" id="ARBA00022481"/>
    </source>
</evidence>
<dbReference type="EMBL" id="KI630229">
    <property type="protein sequence ID" value="EYU43848.1"/>
    <property type="molecule type" value="Genomic_DNA"/>
</dbReference>
<feature type="domain" description="HMA" evidence="7">
    <location>
        <begin position="13"/>
        <end position="77"/>
    </location>
</feature>
<dbReference type="InterPro" id="IPR044577">
    <property type="entry name" value="HIPP4/7/8/17/18/19"/>
</dbReference>
<organism evidence="8 9">
    <name type="scientific">Erythranthe guttata</name>
    <name type="common">Yellow monkey flower</name>
    <name type="synonym">Mimulus guttatus</name>
    <dbReference type="NCBI Taxonomy" id="4155"/>
    <lineage>
        <taxon>Eukaryota</taxon>
        <taxon>Viridiplantae</taxon>
        <taxon>Streptophyta</taxon>
        <taxon>Embryophyta</taxon>
        <taxon>Tracheophyta</taxon>
        <taxon>Spermatophyta</taxon>
        <taxon>Magnoliopsida</taxon>
        <taxon>eudicotyledons</taxon>
        <taxon>Gunneridae</taxon>
        <taxon>Pentapetalae</taxon>
        <taxon>asterids</taxon>
        <taxon>lamiids</taxon>
        <taxon>Lamiales</taxon>
        <taxon>Phrymaceae</taxon>
        <taxon>Erythranthe</taxon>
    </lineage>
</organism>
<comment type="subcellular location">
    <subcellularLocation>
        <location evidence="1">Membrane</location>
        <topology evidence="1">Peripheral membrane protein</topology>
    </subcellularLocation>
</comment>
<dbReference type="AlphaFoldDB" id="A0A022RVQ6"/>
<evidence type="ECO:0000256" key="5">
    <source>
        <dbReference type="ARBA" id="ARBA00024045"/>
    </source>
</evidence>
<accession>A0A022RVQ6</accession>
<dbReference type="GO" id="GO:0009626">
    <property type="term" value="P:plant-type hypersensitive response"/>
    <property type="evidence" value="ECO:0007669"/>
    <property type="project" value="UniProtKB-KW"/>
</dbReference>
<dbReference type="InterPro" id="IPR006121">
    <property type="entry name" value="HMA_dom"/>
</dbReference>
<evidence type="ECO:0000313" key="9">
    <source>
        <dbReference type="Proteomes" id="UP000030748"/>
    </source>
</evidence>
<dbReference type="GO" id="GO:0016020">
    <property type="term" value="C:membrane"/>
    <property type="evidence" value="ECO:0007669"/>
    <property type="project" value="UniProtKB-SubCell"/>
</dbReference>
<dbReference type="Pfam" id="PF00403">
    <property type="entry name" value="HMA"/>
    <property type="match status" value="1"/>
</dbReference>
<proteinExistence type="inferred from homology"/>